<protein>
    <submittedName>
        <fullName evidence="1">Uncharacterized protein</fullName>
    </submittedName>
</protein>
<gene>
    <name evidence="1" type="ORF">PPENT_87.1.T0220018</name>
</gene>
<dbReference type="AlphaFoldDB" id="A0A8S1TKD4"/>
<accession>A0A8S1TKD4</accession>
<dbReference type="EMBL" id="CAJJDO010000022">
    <property type="protein sequence ID" value="CAD8151616.1"/>
    <property type="molecule type" value="Genomic_DNA"/>
</dbReference>
<dbReference type="PANTHER" id="PTHR47763:SF5">
    <property type="entry name" value="CHROMOSOME UNDETERMINED SCAFFOLD_25, WHOLE GENOME SHOTGUN SEQUENCE"/>
    <property type="match status" value="1"/>
</dbReference>
<dbReference type="Proteomes" id="UP000689195">
    <property type="component" value="Unassembled WGS sequence"/>
</dbReference>
<reference evidence="1" key="1">
    <citation type="submission" date="2021-01" db="EMBL/GenBank/DDBJ databases">
        <authorList>
            <consortium name="Genoscope - CEA"/>
            <person name="William W."/>
        </authorList>
    </citation>
    <scope>NUCLEOTIDE SEQUENCE</scope>
</reference>
<proteinExistence type="predicted"/>
<evidence type="ECO:0000313" key="1">
    <source>
        <dbReference type="EMBL" id="CAD8151616.1"/>
    </source>
</evidence>
<dbReference type="InterPro" id="IPR052969">
    <property type="entry name" value="Thr-specific_kinase-like"/>
</dbReference>
<sequence length="282" mass="33674">MLLLSLNLFKLEKVLHKKEKNKFNILLISVKQNHQAMISVFDHEQSGLRIQSTLDCIMNLTRSMRPCQQNMKKTIAKIIDQFQNSINQYQIGVAFVGYREIHLRAIDFCTLDDEKHRKNQYRITRKQLMGITCYLLKFYKKIWKLIQKVKIKGDQAEDVVSAFEQTFKTQFFLLIMTAYYEYFHLLMLFAMEGTIIKLNLMTRLINMPKIILKMFWKNFNESKQNNFLYSIKINNRTDIMFEKMKAIIQLQIITTEQKSQNFVDVIGFTLRMFKTESKRLKS</sequence>
<comment type="caution">
    <text evidence="1">The sequence shown here is derived from an EMBL/GenBank/DDBJ whole genome shotgun (WGS) entry which is preliminary data.</text>
</comment>
<keyword evidence="2" id="KW-1185">Reference proteome</keyword>
<dbReference type="PANTHER" id="PTHR47763">
    <property type="entry name" value="ALPHA-PROTEIN KINASE VWKA"/>
    <property type="match status" value="1"/>
</dbReference>
<organism evidence="1 2">
    <name type="scientific">Paramecium pentaurelia</name>
    <dbReference type="NCBI Taxonomy" id="43138"/>
    <lineage>
        <taxon>Eukaryota</taxon>
        <taxon>Sar</taxon>
        <taxon>Alveolata</taxon>
        <taxon>Ciliophora</taxon>
        <taxon>Intramacronucleata</taxon>
        <taxon>Oligohymenophorea</taxon>
        <taxon>Peniculida</taxon>
        <taxon>Parameciidae</taxon>
        <taxon>Paramecium</taxon>
    </lineage>
</organism>
<name>A0A8S1TKD4_9CILI</name>
<evidence type="ECO:0000313" key="2">
    <source>
        <dbReference type="Proteomes" id="UP000689195"/>
    </source>
</evidence>
<dbReference type="GO" id="GO:0005737">
    <property type="term" value="C:cytoplasm"/>
    <property type="evidence" value="ECO:0007669"/>
    <property type="project" value="TreeGrafter"/>
</dbReference>
<dbReference type="GO" id="GO:0004674">
    <property type="term" value="F:protein serine/threonine kinase activity"/>
    <property type="evidence" value="ECO:0007669"/>
    <property type="project" value="TreeGrafter"/>
</dbReference>